<evidence type="ECO:0000256" key="11">
    <source>
        <dbReference type="ARBA" id="ARBA00024023"/>
    </source>
</evidence>
<comment type="similarity">
    <text evidence="11">Belongs to the XPG/RAD2 endonuclease family.</text>
</comment>
<comment type="function">
    <text evidence="12">Catalytic Component of the COP9 signalosome (CSN) complex that acts as an regulator of the ubiquitin (Ubl) conjugation pathway by mediating the deneddylation of the cullin subunit of SCF-type E3 ubiquitin-protein ligase complexes.</text>
</comment>
<keyword evidence="6" id="KW-0736">Signalosome</keyword>
<dbReference type="InterPro" id="IPR022039">
    <property type="entry name" value="MKT1_C"/>
</dbReference>
<evidence type="ECO:0000256" key="6">
    <source>
        <dbReference type="ARBA" id="ARBA00022790"/>
    </source>
</evidence>
<dbReference type="GO" id="GO:0006508">
    <property type="term" value="P:proteolysis"/>
    <property type="evidence" value="ECO:0007669"/>
    <property type="project" value="UniProtKB-KW"/>
</dbReference>
<dbReference type="PROSITE" id="PS50249">
    <property type="entry name" value="MPN"/>
    <property type="match status" value="1"/>
</dbReference>
<dbReference type="InterPro" id="IPR022040">
    <property type="entry name" value="MKT1_N"/>
</dbReference>
<keyword evidence="5" id="KW-0479">Metal-binding</keyword>
<dbReference type="RefSeq" id="XP_062630762.1">
    <property type="nucleotide sequence ID" value="XM_062774778.1"/>
</dbReference>
<evidence type="ECO:0000256" key="5">
    <source>
        <dbReference type="ARBA" id="ARBA00022723"/>
    </source>
</evidence>
<dbReference type="InterPro" id="IPR037518">
    <property type="entry name" value="MPN"/>
</dbReference>
<protein>
    <recommendedName>
        <fullName evidence="3">COP9 signalosome complex subunit 5</fullName>
    </recommendedName>
</protein>
<dbReference type="SMART" id="SM00232">
    <property type="entry name" value="JAB_MPN"/>
    <property type="match status" value="1"/>
</dbReference>
<evidence type="ECO:0000256" key="12">
    <source>
        <dbReference type="ARBA" id="ARBA00058010"/>
    </source>
</evidence>
<evidence type="ECO:0000259" key="14">
    <source>
        <dbReference type="PROSITE" id="PS50249"/>
    </source>
</evidence>
<name>A0AAF0YHY1_9TREE</name>
<dbReference type="InterPro" id="IPR006085">
    <property type="entry name" value="XPG_DNA_repair_N"/>
</dbReference>
<keyword evidence="8" id="KW-0862">Zinc</keyword>
<proteinExistence type="inferred from homology"/>
<dbReference type="InterPro" id="IPR037314">
    <property type="entry name" value="MKT1_H3TH"/>
</dbReference>
<organism evidence="15 16">
    <name type="scientific">Vanrija pseudolonga</name>
    <dbReference type="NCBI Taxonomy" id="143232"/>
    <lineage>
        <taxon>Eukaryota</taxon>
        <taxon>Fungi</taxon>
        <taxon>Dikarya</taxon>
        <taxon>Basidiomycota</taxon>
        <taxon>Agaricomycotina</taxon>
        <taxon>Tremellomycetes</taxon>
        <taxon>Trichosporonales</taxon>
        <taxon>Trichosporonaceae</taxon>
        <taxon>Vanrija</taxon>
    </lineage>
</organism>
<dbReference type="GO" id="GO:0008180">
    <property type="term" value="C:COP9 signalosome"/>
    <property type="evidence" value="ECO:0007669"/>
    <property type="project" value="UniProtKB-KW"/>
</dbReference>
<dbReference type="Pfam" id="PF00752">
    <property type="entry name" value="XPG_N"/>
    <property type="match status" value="1"/>
</dbReference>
<keyword evidence="10" id="KW-0482">Metalloprotease</keyword>
<dbReference type="CDD" id="cd08069">
    <property type="entry name" value="MPN_RPN11_CSN5"/>
    <property type="match status" value="1"/>
</dbReference>
<dbReference type="GO" id="GO:0006417">
    <property type="term" value="P:regulation of translation"/>
    <property type="evidence" value="ECO:0007669"/>
    <property type="project" value="UniProtKB-KW"/>
</dbReference>
<evidence type="ECO:0000256" key="13">
    <source>
        <dbReference type="SAM" id="MobiDB-lite"/>
    </source>
</evidence>
<dbReference type="InterPro" id="IPR029060">
    <property type="entry name" value="PIN-like_dom_sf"/>
</dbReference>
<dbReference type="Pfam" id="PF12247">
    <property type="entry name" value="MKT1_N"/>
    <property type="match status" value="1"/>
</dbReference>
<comment type="similarity">
    <text evidence="1">Belongs to the peptidase M67A family. CSN5 subfamily.</text>
</comment>
<evidence type="ECO:0000256" key="4">
    <source>
        <dbReference type="ARBA" id="ARBA00022670"/>
    </source>
</evidence>
<evidence type="ECO:0000256" key="10">
    <source>
        <dbReference type="ARBA" id="ARBA00023049"/>
    </source>
</evidence>
<keyword evidence="4" id="KW-0645">Protease</keyword>
<dbReference type="Pfam" id="PF00867">
    <property type="entry name" value="XPG_I"/>
    <property type="match status" value="1"/>
</dbReference>
<reference evidence="15" key="1">
    <citation type="submission" date="2023-10" db="EMBL/GenBank/DDBJ databases">
        <authorList>
            <person name="Noh H."/>
        </authorList>
    </citation>
    <scope>NUCLEOTIDE SEQUENCE</scope>
    <source>
        <strain evidence="15">DUCC4014</strain>
    </source>
</reference>
<dbReference type="InterPro" id="IPR006086">
    <property type="entry name" value="XPG-I_dom"/>
</dbReference>
<dbReference type="InterPro" id="IPR050242">
    <property type="entry name" value="JAMM_MPN+_peptidase_M67A"/>
</dbReference>
<feature type="region of interest" description="Disordered" evidence="13">
    <location>
        <begin position="268"/>
        <end position="304"/>
    </location>
</feature>
<dbReference type="GeneID" id="87811416"/>
<dbReference type="FunFam" id="3.40.140.10:FF:000003">
    <property type="entry name" value="COP9 signalosome complex subunit 5"/>
    <property type="match status" value="1"/>
</dbReference>
<dbReference type="GO" id="GO:0046872">
    <property type="term" value="F:metal ion binding"/>
    <property type="evidence" value="ECO:0007669"/>
    <property type="project" value="UniProtKB-KW"/>
</dbReference>
<keyword evidence="9" id="KW-0810">Translation regulation</keyword>
<dbReference type="PANTHER" id="PTHR10410">
    <property type="entry name" value="EUKARYOTIC TRANSLATION INITIATION FACTOR 3 -RELATED"/>
    <property type="match status" value="1"/>
</dbReference>
<dbReference type="CDD" id="cd09858">
    <property type="entry name" value="PIN_MKT1"/>
    <property type="match status" value="1"/>
</dbReference>
<feature type="compositionally biased region" description="Basic and acidic residues" evidence="13">
    <location>
        <begin position="268"/>
        <end position="283"/>
    </location>
</feature>
<dbReference type="Gene3D" id="3.40.50.1010">
    <property type="entry name" value="5'-nuclease"/>
    <property type="match status" value="1"/>
</dbReference>
<dbReference type="Pfam" id="PF12246">
    <property type="entry name" value="MKT1_C"/>
    <property type="match status" value="1"/>
</dbReference>
<accession>A0AAF0YHY1</accession>
<dbReference type="GO" id="GO:0004518">
    <property type="term" value="F:nuclease activity"/>
    <property type="evidence" value="ECO:0007669"/>
    <property type="project" value="InterPro"/>
</dbReference>
<keyword evidence="16" id="KW-1185">Reference proteome</keyword>
<evidence type="ECO:0000256" key="3">
    <source>
        <dbReference type="ARBA" id="ARBA00014880"/>
    </source>
</evidence>
<dbReference type="Proteomes" id="UP000827549">
    <property type="component" value="Chromosome 6"/>
</dbReference>
<dbReference type="Pfam" id="PF18323">
    <property type="entry name" value="CSN5_C"/>
    <property type="match status" value="1"/>
</dbReference>
<keyword evidence="7" id="KW-0378">Hydrolase</keyword>
<dbReference type="CDD" id="cd09902">
    <property type="entry name" value="H3TH_MKT1"/>
    <property type="match status" value="1"/>
</dbReference>
<dbReference type="SUPFAM" id="SSF102712">
    <property type="entry name" value="JAB1/MPN domain"/>
    <property type="match status" value="1"/>
</dbReference>
<dbReference type="SUPFAM" id="SSF88723">
    <property type="entry name" value="PIN domain-like"/>
    <property type="match status" value="1"/>
</dbReference>
<comment type="subunit">
    <text evidence="2">Component of the COP9 signalosome (CSN) complex.</text>
</comment>
<evidence type="ECO:0000256" key="1">
    <source>
        <dbReference type="ARBA" id="ARBA00006008"/>
    </source>
</evidence>
<dbReference type="AlphaFoldDB" id="A0AAF0YHY1"/>
<dbReference type="Gene3D" id="3.40.140.10">
    <property type="entry name" value="Cytidine Deaminase, domain 2"/>
    <property type="match status" value="1"/>
</dbReference>
<dbReference type="GO" id="GO:0000338">
    <property type="term" value="P:protein deneddylation"/>
    <property type="evidence" value="ECO:0007669"/>
    <property type="project" value="UniProtKB-ARBA"/>
</dbReference>
<evidence type="ECO:0000256" key="7">
    <source>
        <dbReference type="ARBA" id="ARBA00022801"/>
    </source>
</evidence>
<sequence length="1110" mass="123892">MEAAARSTFEINNNVQLLGAADQAFLYDDKALRQQAPWENDPHYFQTVKISAVALIKMTIHARSGGQYEIMGVMYGKVRDHTFWIMDAAALPVQGTETRVNAGVEAYEYMVQFQAANKTAGKNEELCGWYHSHPGYGCWLSGIDVNTQLTNQKFTDPYLAVVIDPNRTVSAGKVEIGAFRTFPEGYTPPSAGSSEYQSIPIDKIEDFGAHANAYYPLNVEIYKSKADEQLLELLWNKYWVATLSQSLILTNRAYGTSQIKDLNAKLRSTTDGKLSESTSELKLKAPPPTLESAGDKGSKKKEDPYVGVETTASALSGPHKDRQVEIIANEIQNGITVQVIKNQLFNQRLDMYLRERKLIQSAPLSALAGTRLGIDVNYYVRTLLQDPDQREPLIASTGGLPLSLANRIESDLRQLDKAGIKPVFVFSGLPLASRPLPKGPNSQMERENHVKNEAWNYYEDGQVDRAVVALTQVRGGLWIDPNEVVRIFLRAFKHRFVEYVIAPYLASAQLAYLLRHPKGYIHAIWSDSETLLWSVDKVITSIEWSGNFTFLDKTRVRTDLGMTPEQFLDLSLLSGCSLLRTFPPYADSFQIRVIIDIVRHLKTGIAACQQFRDHPQMKALGYTESFMRARLAVKFSLVLTTEGTCLPLPLVVPPQGAVVTATDVPSDLDEIFSPRLPDELYFLLCRGMVSSSLVGYLTSGYIDERQPLADSPEYRRFIKDIITEGATSPRCTTLALLTAGLHPQWAQKRVHAHYYFDQPYAPPQGAVVPIADPLTQTLVEKCATWMVPHHVVGDELRRQSSSTIDLKLCIGTLEKEETAAYTKKEKAAKILEKKDEIVANIIWRFLDVRGFVSANHQQTAMGKAFHAASASARVTDKLQEAIYIVLELLRAGVVHGHRFGGPNAPLLSGGPSFGSDEEQSNTLLIMRVLSVVPLNFRPEQWAGPLSRELLVFNSFVKATSKALRQLLEAINVHILLTGNARRMRDDYLDMCISLPFQSDVNTGFGILAKTYLDAATIHFGDTITEENAGSDDVKQAKQSALQFVDQAFTGVKSPTQEVERGFRFWDAIMVAIRTLDQEQGPKPSVVNTVIQPDIIEQFERADKWLRPMRP</sequence>
<evidence type="ECO:0000313" key="15">
    <source>
        <dbReference type="EMBL" id="WOO84736.1"/>
    </source>
</evidence>
<evidence type="ECO:0000256" key="9">
    <source>
        <dbReference type="ARBA" id="ARBA00022845"/>
    </source>
</evidence>
<dbReference type="GO" id="GO:0008237">
    <property type="term" value="F:metallopeptidase activity"/>
    <property type="evidence" value="ECO:0007669"/>
    <property type="project" value="UniProtKB-KW"/>
</dbReference>
<dbReference type="EMBL" id="CP086719">
    <property type="protein sequence ID" value="WOO84736.1"/>
    <property type="molecule type" value="Genomic_DNA"/>
</dbReference>
<feature type="compositionally biased region" description="Basic and acidic residues" evidence="13">
    <location>
        <begin position="293"/>
        <end position="304"/>
    </location>
</feature>
<dbReference type="InterPro" id="IPR000555">
    <property type="entry name" value="JAMM/MPN+_dom"/>
</dbReference>
<feature type="domain" description="MPN" evidence="14">
    <location>
        <begin position="48"/>
        <end position="185"/>
    </location>
</feature>
<evidence type="ECO:0000313" key="16">
    <source>
        <dbReference type="Proteomes" id="UP000827549"/>
    </source>
</evidence>
<evidence type="ECO:0000256" key="2">
    <source>
        <dbReference type="ARBA" id="ARBA00011098"/>
    </source>
</evidence>
<dbReference type="InterPro" id="IPR040961">
    <property type="entry name" value="CSN5_C"/>
</dbReference>
<dbReference type="Pfam" id="PF01398">
    <property type="entry name" value="JAB"/>
    <property type="match status" value="1"/>
</dbReference>
<gene>
    <name evidence="15" type="primary">RRI1</name>
    <name evidence="15" type="ORF">LOC62_06G008249</name>
</gene>
<evidence type="ECO:0000256" key="8">
    <source>
        <dbReference type="ARBA" id="ARBA00022833"/>
    </source>
</evidence>